<feature type="domain" description="CID" evidence="2">
    <location>
        <begin position="1"/>
        <end position="137"/>
    </location>
</feature>
<dbReference type="Pfam" id="PF04818">
    <property type="entry name" value="CID"/>
    <property type="match status" value="1"/>
</dbReference>
<dbReference type="InterPro" id="IPR054127">
    <property type="entry name" value="Pcf11_C"/>
</dbReference>
<evidence type="ECO:0000256" key="1">
    <source>
        <dbReference type="SAM" id="MobiDB-lite"/>
    </source>
</evidence>
<dbReference type="SMART" id="SM00582">
    <property type="entry name" value="RPR"/>
    <property type="match status" value="1"/>
</dbReference>
<dbReference type="OrthoDB" id="2129491at2759"/>
<evidence type="ECO:0000313" key="3">
    <source>
        <dbReference type="EMBL" id="EMG50281.1"/>
    </source>
</evidence>
<gene>
    <name evidence="3" type="ORF">G210_4684</name>
</gene>
<dbReference type="InterPro" id="IPR045154">
    <property type="entry name" value="PCF11-like"/>
</dbReference>
<dbReference type="InterPro" id="IPR047415">
    <property type="entry name" value="Pcf11_CID"/>
</dbReference>
<dbReference type="Pfam" id="PF11526">
    <property type="entry name" value="Pfc11_Clp1_ID"/>
    <property type="match status" value="1"/>
</dbReference>
<sequence>MSDILEAYQQNLAELVNNSAPIINNLTTIAIENPSVADGIIDLITQRIHKAIPSQKLFPFYLLDSIIKFAGNPYNILVGDEISKLYLHVFQLSDDYTRGKLVNMYESWKTTTIRGTNDPVVQKPEMDKIEAFLKKAGYPKPIGSSQQSLISDINQLIPVFENKLRSKPNAKLADRLKALNQLKAILSSQVMKANELQAIQNQLQTIKEQELSSSSSVSKANTPTPSTTPGPSSLPATPKSNPAFQIFDNLIYSGLVKKDQDPIPGSKPVYTLVFPQNKFVPSSNDSTISGTLEDILLSSSAIQRSEYDKLKFTEMIKVSKLAFNNLQDFIKNNKPSSKLRDLLYDSQASKCSICGKRFTTDQQGSTRKRLHLDWHFRINKKLSSKGSNVQSRNWYLDDYEWVHFNENELLEYSTDNKIPEISDESANVAVVANSYVIVPSTETNMNNKCLICREQVNATYNDEIGEWVWDGCIRQPGEGKKSRKIVHVTCFNESNKKRSAEDDLSHVHLKRERV</sequence>
<dbReference type="Gene3D" id="1.25.40.90">
    <property type="match status" value="1"/>
</dbReference>
<reference evidence="3 4" key="1">
    <citation type="submission" date="2013-02" db="EMBL/GenBank/DDBJ databases">
        <title>Genome sequence of Candida maltosa Xu316, a potential industrial strain for xylitol and ethanol production.</title>
        <authorList>
            <person name="Yu J."/>
            <person name="Wang Q."/>
            <person name="Geng X."/>
            <person name="Bao W."/>
            <person name="He P."/>
            <person name="Cai J."/>
        </authorList>
    </citation>
    <scope>NUCLEOTIDE SEQUENCE [LARGE SCALE GENOMIC DNA]</scope>
    <source>
        <strain evidence="4">Xu316</strain>
    </source>
</reference>
<dbReference type="GO" id="GO:0003729">
    <property type="term" value="F:mRNA binding"/>
    <property type="evidence" value="ECO:0007669"/>
    <property type="project" value="InterPro"/>
</dbReference>
<dbReference type="InterPro" id="IPR006569">
    <property type="entry name" value="CID_dom"/>
</dbReference>
<organism evidence="3 4">
    <name type="scientific">Candida maltosa (strain Xu316)</name>
    <name type="common">Yeast</name>
    <dbReference type="NCBI Taxonomy" id="1245528"/>
    <lineage>
        <taxon>Eukaryota</taxon>
        <taxon>Fungi</taxon>
        <taxon>Dikarya</taxon>
        <taxon>Ascomycota</taxon>
        <taxon>Saccharomycotina</taxon>
        <taxon>Pichiomycetes</taxon>
        <taxon>Debaryomycetaceae</taxon>
        <taxon>Candida/Lodderomyces clade</taxon>
        <taxon>Candida</taxon>
    </lineage>
</organism>
<dbReference type="GO" id="GO:0005737">
    <property type="term" value="C:cytoplasm"/>
    <property type="evidence" value="ECO:0007669"/>
    <property type="project" value="TreeGrafter"/>
</dbReference>
<dbReference type="EMBL" id="AOGT01000314">
    <property type="protein sequence ID" value="EMG50281.1"/>
    <property type="molecule type" value="Genomic_DNA"/>
</dbReference>
<dbReference type="InterPro" id="IPR008942">
    <property type="entry name" value="ENTH_VHS"/>
</dbReference>
<evidence type="ECO:0000313" key="4">
    <source>
        <dbReference type="Proteomes" id="UP000011777"/>
    </source>
</evidence>
<dbReference type="SUPFAM" id="SSF48464">
    <property type="entry name" value="ENTH/VHS domain"/>
    <property type="match status" value="1"/>
</dbReference>
<evidence type="ECO:0000259" key="2">
    <source>
        <dbReference type="PROSITE" id="PS51391"/>
    </source>
</evidence>
<protein>
    <recommendedName>
        <fullName evidence="2">CID domain-containing protein</fullName>
    </recommendedName>
</protein>
<feature type="compositionally biased region" description="Low complexity" evidence="1">
    <location>
        <begin position="212"/>
        <end position="238"/>
    </location>
</feature>
<dbReference type="CDD" id="cd16982">
    <property type="entry name" value="CID_Pcf11"/>
    <property type="match status" value="1"/>
</dbReference>
<dbReference type="GO" id="GO:0005849">
    <property type="term" value="C:mRNA cleavage factor complex"/>
    <property type="evidence" value="ECO:0007669"/>
    <property type="project" value="InterPro"/>
</dbReference>
<dbReference type="GO" id="GO:0031124">
    <property type="term" value="P:mRNA 3'-end processing"/>
    <property type="evidence" value="ECO:0007669"/>
    <property type="project" value="InterPro"/>
</dbReference>
<dbReference type="Proteomes" id="UP000011777">
    <property type="component" value="Unassembled WGS sequence"/>
</dbReference>
<feature type="region of interest" description="Disordered" evidence="1">
    <location>
        <begin position="210"/>
        <end position="239"/>
    </location>
</feature>
<dbReference type="GO" id="GO:0006369">
    <property type="term" value="P:termination of RNA polymerase II transcription"/>
    <property type="evidence" value="ECO:0007669"/>
    <property type="project" value="InterPro"/>
</dbReference>
<accession>M3IUI9</accession>
<dbReference type="HOGENOM" id="CLU_015606_1_0_1"/>
<name>M3IUI9_CANMX</name>
<dbReference type="Pfam" id="PF21936">
    <property type="entry name" value="Pcf11_C"/>
    <property type="match status" value="1"/>
</dbReference>
<keyword evidence="4" id="KW-1185">Reference proteome</keyword>
<dbReference type="InterPro" id="IPR021605">
    <property type="entry name" value="Pcf11_Clp1-ID"/>
</dbReference>
<dbReference type="AlphaFoldDB" id="M3IUI9"/>
<dbReference type="OMA" id="PHANKNI"/>
<dbReference type="STRING" id="1245528.M3IUI9"/>
<comment type="caution">
    <text evidence="3">The sequence shown here is derived from an EMBL/GenBank/DDBJ whole genome shotgun (WGS) entry which is preliminary data.</text>
</comment>
<dbReference type="PROSITE" id="PS51391">
    <property type="entry name" value="CID"/>
    <property type="match status" value="1"/>
</dbReference>
<proteinExistence type="predicted"/>
<dbReference type="eggNOG" id="KOG2071">
    <property type="taxonomic scope" value="Eukaryota"/>
</dbReference>
<dbReference type="GO" id="GO:0000993">
    <property type="term" value="F:RNA polymerase II complex binding"/>
    <property type="evidence" value="ECO:0007669"/>
    <property type="project" value="InterPro"/>
</dbReference>
<dbReference type="PANTHER" id="PTHR15921">
    <property type="entry name" value="PRE-MRNA CLEAVAGE COMPLEX II"/>
    <property type="match status" value="1"/>
</dbReference>
<dbReference type="PANTHER" id="PTHR15921:SF3">
    <property type="entry name" value="PRE-MRNA CLEAVAGE COMPLEX 2 PROTEIN PCF11"/>
    <property type="match status" value="1"/>
</dbReference>